<dbReference type="PANTHER" id="PTHR30486:SF16">
    <property type="entry name" value="TWITCHING MOTILITY PROTEIN PILT"/>
    <property type="match status" value="1"/>
</dbReference>
<dbReference type="Gene3D" id="3.30.450.90">
    <property type="match status" value="1"/>
</dbReference>
<dbReference type="Gene3D" id="3.40.50.300">
    <property type="entry name" value="P-loop containing nucleotide triphosphate hydrolases"/>
    <property type="match status" value="1"/>
</dbReference>
<accession>A0A2M6KA61</accession>
<sequence length="348" mass="38560">MEVPSIFLNKILSDSAKKGASSLHLSVGSAPMARIKGKITLMEEEGIMQTDTINQIINSFLEKGELAELEKNRELTTVKVFGSSFRFRVNIFYQKGMPSLSFNYVTGVIRSLNDYKFPQQFKELINFDSGLLIVAGSNDSGKTSTAAALIEEVNKNKKRYIITLEKPIEYLFVNKKSIIEQRQVDKDALSYSLGIEHCLEEDVDLVYIDEVKKEFKDIILGVLELAAGNSLVILEMNADNSIWVIEKIINMASTKISAEAVRYSLADVLIGIVVQKLIPSVGGGLALAFETLVSNSATKSLIREGRIYQLESIIQTSRGEGMVSMKKSVDDLIRSGEVQAEEGKMLNL</sequence>
<dbReference type="SUPFAM" id="SSF52540">
    <property type="entry name" value="P-loop containing nucleoside triphosphate hydrolases"/>
    <property type="match status" value="1"/>
</dbReference>
<protein>
    <recommendedName>
        <fullName evidence="2">Bacterial type II secretion system protein E domain-containing protein</fullName>
    </recommendedName>
</protein>
<evidence type="ECO:0000259" key="2">
    <source>
        <dbReference type="Pfam" id="PF00437"/>
    </source>
</evidence>
<name>A0A2M6KA61_9BACT</name>
<organism evidence="3 4">
    <name type="scientific">Candidatus Falkowbacteria bacterium CG11_big_fil_rev_8_21_14_0_20_39_10</name>
    <dbReference type="NCBI Taxonomy" id="1974570"/>
    <lineage>
        <taxon>Bacteria</taxon>
        <taxon>Candidatus Falkowiibacteriota</taxon>
    </lineage>
</organism>
<proteinExistence type="inferred from homology"/>
<gene>
    <name evidence="3" type="ORF">COV49_00980</name>
</gene>
<dbReference type="Pfam" id="PF00437">
    <property type="entry name" value="T2SSE"/>
    <property type="match status" value="1"/>
</dbReference>
<dbReference type="InterPro" id="IPR001482">
    <property type="entry name" value="T2SS/T4SS_dom"/>
</dbReference>
<comment type="similarity">
    <text evidence="1">Belongs to the GSP E family.</text>
</comment>
<reference evidence="3 4" key="1">
    <citation type="submission" date="2017-09" db="EMBL/GenBank/DDBJ databases">
        <title>Depth-based differentiation of microbial function through sediment-hosted aquifers and enrichment of novel symbionts in the deep terrestrial subsurface.</title>
        <authorList>
            <person name="Probst A.J."/>
            <person name="Ladd B."/>
            <person name="Jarett J.K."/>
            <person name="Geller-Mcgrath D.E."/>
            <person name="Sieber C.M."/>
            <person name="Emerson J.B."/>
            <person name="Anantharaman K."/>
            <person name="Thomas B.C."/>
            <person name="Malmstrom R."/>
            <person name="Stieglmeier M."/>
            <person name="Klingl A."/>
            <person name="Woyke T."/>
            <person name="Ryan C.M."/>
            <person name="Banfield J.F."/>
        </authorList>
    </citation>
    <scope>NUCLEOTIDE SEQUENCE [LARGE SCALE GENOMIC DNA]</scope>
    <source>
        <strain evidence="3">CG11_big_fil_rev_8_21_14_0_20_39_10</strain>
    </source>
</reference>
<dbReference type="InterPro" id="IPR027417">
    <property type="entry name" value="P-loop_NTPase"/>
</dbReference>
<dbReference type="PANTHER" id="PTHR30486">
    <property type="entry name" value="TWITCHING MOTILITY PROTEIN PILT"/>
    <property type="match status" value="1"/>
</dbReference>
<dbReference type="AlphaFoldDB" id="A0A2M6KA61"/>
<dbReference type="Proteomes" id="UP000230869">
    <property type="component" value="Unassembled WGS sequence"/>
</dbReference>
<evidence type="ECO:0000313" key="4">
    <source>
        <dbReference type="Proteomes" id="UP000230869"/>
    </source>
</evidence>
<feature type="domain" description="Bacterial type II secretion system protein E" evidence="2">
    <location>
        <begin position="118"/>
        <end position="280"/>
    </location>
</feature>
<dbReference type="InterPro" id="IPR050921">
    <property type="entry name" value="T4SS_GSP_E_ATPase"/>
</dbReference>
<dbReference type="GO" id="GO:0016887">
    <property type="term" value="F:ATP hydrolysis activity"/>
    <property type="evidence" value="ECO:0007669"/>
    <property type="project" value="InterPro"/>
</dbReference>
<evidence type="ECO:0000256" key="1">
    <source>
        <dbReference type="ARBA" id="ARBA00006611"/>
    </source>
</evidence>
<evidence type="ECO:0000313" key="3">
    <source>
        <dbReference type="EMBL" id="PIR13809.1"/>
    </source>
</evidence>
<comment type="caution">
    <text evidence="3">The sequence shown here is derived from an EMBL/GenBank/DDBJ whole genome shotgun (WGS) entry which is preliminary data.</text>
</comment>
<dbReference type="EMBL" id="PCWW01000017">
    <property type="protein sequence ID" value="PIR13809.1"/>
    <property type="molecule type" value="Genomic_DNA"/>
</dbReference>